<keyword evidence="5 8" id="KW-0812">Transmembrane</keyword>
<evidence type="ECO:0000256" key="6">
    <source>
        <dbReference type="ARBA" id="ARBA00022989"/>
    </source>
</evidence>
<evidence type="ECO:0000256" key="1">
    <source>
        <dbReference type="ARBA" id="ARBA00004651"/>
    </source>
</evidence>
<dbReference type="InterPro" id="IPR037294">
    <property type="entry name" value="ABC_BtuC-like"/>
</dbReference>
<evidence type="ECO:0000256" key="7">
    <source>
        <dbReference type="ARBA" id="ARBA00023136"/>
    </source>
</evidence>
<keyword evidence="4" id="KW-1003">Cell membrane</keyword>
<dbReference type="Pfam" id="PF01032">
    <property type="entry name" value="FecCD"/>
    <property type="match status" value="1"/>
</dbReference>
<dbReference type="PANTHER" id="PTHR30472:SF24">
    <property type="entry name" value="FERRIC ENTEROBACTIN TRANSPORT SYSTEM PERMEASE PROTEIN FEPG"/>
    <property type="match status" value="1"/>
</dbReference>
<accession>A0ABT6ZX05</accession>
<feature type="transmembrane region" description="Helical" evidence="8">
    <location>
        <begin position="300"/>
        <end position="319"/>
    </location>
</feature>
<evidence type="ECO:0000256" key="3">
    <source>
        <dbReference type="ARBA" id="ARBA00022448"/>
    </source>
</evidence>
<dbReference type="PANTHER" id="PTHR30472">
    <property type="entry name" value="FERRIC ENTEROBACTIN TRANSPORT SYSTEM PERMEASE PROTEIN"/>
    <property type="match status" value="1"/>
</dbReference>
<protein>
    <submittedName>
        <fullName evidence="9">Iron chelate uptake ABC transporter family permease subunit</fullName>
    </submittedName>
</protein>
<keyword evidence="6 8" id="KW-1133">Transmembrane helix</keyword>
<organism evidence="9 10">
    <name type="scientific">Streptomyces iconiensis</name>
    <dbReference type="NCBI Taxonomy" id="1384038"/>
    <lineage>
        <taxon>Bacteria</taxon>
        <taxon>Bacillati</taxon>
        <taxon>Actinomycetota</taxon>
        <taxon>Actinomycetes</taxon>
        <taxon>Kitasatosporales</taxon>
        <taxon>Streptomycetaceae</taxon>
        <taxon>Streptomyces</taxon>
    </lineage>
</organism>
<gene>
    <name evidence="9" type="ORF">NMN56_015685</name>
</gene>
<comment type="caution">
    <text evidence="9">The sequence shown here is derived from an EMBL/GenBank/DDBJ whole genome shotgun (WGS) entry which is preliminary data.</text>
</comment>
<feature type="transmembrane region" description="Helical" evidence="8">
    <location>
        <begin position="273"/>
        <end position="294"/>
    </location>
</feature>
<evidence type="ECO:0000256" key="2">
    <source>
        <dbReference type="ARBA" id="ARBA00007935"/>
    </source>
</evidence>
<keyword evidence="3" id="KW-0813">Transport</keyword>
<evidence type="ECO:0000313" key="10">
    <source>
        <dbReference type="Proteomes" id="UP001214441"/>
    </source>
</evidence>
<evidence type="ECO:0000313" key="9">
    <source>
        <dbReference type="EMBL" id="MDJ1133377.1"/>
    </source>
</evidence>
<dbReference type="CDD" id="cd06550">
    <property type="entry name" value="TM_ABC_iron-siderophores_like"/>
    <property type="match status" value="1"/>
</dbReference>
<dbReference type="Proteomes" id="UP001214441">
    <property type="component" value="Unassembled WGS sequence"/>
</dbReference>
<feature type="transmembrane region" description="Helical" evidence="8">
    <location>
        <begin position="139"/>
        <end position="161"/>
    </location>
</feature>
<dbReference type="EMBL" id="JANCPR020000013">
    <property type="protein sequence ID" value="MDJ1133377.1"/>
    <property type="molecule type" value="Genomic_DNA"/>
</dbReference>
<comment type="similarity">
    <text evidence="2">Belongs to the binding-protein-dependent transport system permease family. FecCD subfamily.</text>
</comment>
<feature type="transmembrane region" description="Helical" evidence="8">
    <location>
        <begin position="115"/>
        <end position="133"/>
    </location>
</feature>
<reference evidence="9 10" key="1">
    <citation type="submission" date="2023-05" db="EMBL/GenBank/DDBJ databases">
        <title>Streptantibioticus silvisoli sp. nov., acidotolerant actinomycetes 1 from pine litter.</title>
        <authorList>
            <person name="Swiecimska M."/>
            <person name="Golinska P."/>
            <person name="Sangal V."/>
            <person name="Wachnowicz B."/>
            <person name="Goodfellow M."/>
        </authorList>
    </citation>
    <scope>NUCLEOTIDE SEQUENCE [LARGE SCALE GENOMIC DNA]</scope>
    <source>
        <strain evidence="9 10">DSM 42109</strain>
    </source>
</reference>
<feature type="transmembrane region" description="Helical" evidence="8">
    <location>
        <begin position="228"/>
        <end position="261"/>
    </location>
</feature>
<sequence>MRGTAVTLGLAAAVLAALCGALSYGDVVVPLPDLFATLAGGGNGGTRFVLFDLRIPRALTGLLVGAAFGMSGAVFQTMLRNPLASPDVIGISSGASAAAVVGTMIFGLSGYALSASALGGALLGAALIYALAWRRGVTGYRLVLVGIGVGAVLTSFISYLMTRAKVAEAQQALVWLVGSLNERTWSEVLPLVVAVAVLMPTTLLVARTLRPLELGDETATGLGAHVQWARLGLMGCAVALAGVATAAAGPVAFVAFVAAPIARRLMPARGPALLPAALTGSLIVLVADFVAQHLLGQTQYPVGVVTSVIGAPYLLWLLARTNRVGRGG</sequence>
<dbReference type="SUPFAM" id="SSF81345">
    <property type="entry name" value="ABC transporter involved in vitamin B12 uptake, BtuC"/>
    <property type="match status" value="1"/>
</dbReference>
<evidence type="ECO:0000256" key="5">
    <source>
        <dbReference type="ARBA" id="ARBA00022692"/>
    </source>
</evidence>
<keyword evidence="7 8" id="KW-0472">Membrane</keyword>
<name>A0ABT6ZX05_9ACTN</name>
<dbReference type="InterPro" id="IPR000522">
    <property type="entry name" value="ABC_transptr_permease_BtuC"/>
</dbReference>
<dbReference type="Gene3D" id="1.10.3470.10">
    <property type="entry name" value="ABC transporter involved in vitamin B12 uptake, BtuC"/>
    <property type="match status" value="1"/>
</dbReference>
<keyword evidence="10" id="KW-1185">Reference proteome</keyword>
<feature type="transmembrane region" description="Helical" evidence="8">
    <location>
        <begin position="58"/>
        <end position="76"/>
    </location>
</feature>
<feature type="transmembrane region" description="Helical" evidence="8">
    <location>
        <begin position="88"/>
        <end position="108"/>
    </location>
</feature>
<comment type="subcellular location">
    <subcellularLocation>
        <location evidence="1">Cell membrane</location>
        <topology evidence="1">Multi-pass membrane protein</topology>
    </subcellularLocation>
</comment>
<evidence type="ECO:0000256" key="8">
    <source>
        <dbReference type="SAM" id="Phobius"/>
    </source>
</evidence>
<evidence type="ECO:0000256" key="4">
    <source>
        <dbReference type="ARBA" id="ARBA00022475"/>
    </source>
</evidence>
<proteinExistence type="inferred from homology"/>